<dbReference type="SUPFAM" id="SSF47598">
    <property type="entry name" value="Ribbon-helix-helix"/>
    <property type="match status" value="1"/>
</dbReference>
<sequence>MTRNVLGYDSRSADKFVVRMPEGMREKVDEAAAEQFFSMNTFIIQAIAEKLDRDNRAQRLIDALVESTKRSAAA</sequence>
<gene>
    <name evidence="2" type="ORF">MM171A00157_0062</name>
    <name evidence="3" type="ORF">MM171B00143_0022</name>
</gene>
<name>A0A6M3M512_9ZZZZ</name>
<evidence type="ECO:0000259" key="1">
    <source>
        <dbReference type="Pfam" id="PF03869"/>
    </source>
</evidence>
<dbReference type="Gene3D" id="1.10.1220.10">
    <property type="entry name" value="Met repressor-like"/>
    <property type="match status" value="1"/>
</dbReference>
<dbReference type="EMBL" id="MT143894">
    <property type="protein sequence ID" value="QJB05051.1"/>
    <property type="molecule type" value="Genomic_DNA"/>
</dbReference>
<dbReference type="InterPro" id="IPR013321">
    <property type="entry name" value="Arc_rbn_hlx_hlx"/>
</dbReference>
<dbReference type="AlphaFoldDB" id="A0A6M3M512"/>
<dbReference type="Pfam" id="PF03869">
    <property type="entry name" value="Arc"/>
    <property type="match status" value="1"/>
</dbReference>
<dbReference type="GO" id="GO:0006355">
    <property type="term" value="P:regulation of DNA-templated transcription"/>
    <property type="evidence" value="ECO:0007669"/>
    <property type="project" value="InterPro"/>
</dbReference>
<dbReference type="InterPro" id="IPR010985">
    <property type="entry name" value="Ribbon_hlx_hlx"/>
</dbReference>
<evidence type="ECO:0000313" key="2">
    <source>
        <dbReference type="EMBL" id="QJB00893.1"/>
    </source>
</evidence>
<dbReference type="GO" id="GO:0003677">
    <property type="term" value="F:DNA binding"/>
    <property type="evidence" value="ECO:0007669"/>
    <property type="project" value="InterPro"/>
</dbReference>
<dbReference type="InterPro" id="IPR005569">
    <property type="entry name" value="Arc_DNA-bd_dom"/>
</dbReference>
<dbReference type="EMBL" id="MT143702">
    <property type="protein sequence ID" value="QJB00893.1"/>
    <property type="molecule type" value="Genomic_DNA"/>
</dbReference>
<proteinExistence type="predicted"/>
<evidence type="ECO:0000313" key="3">
    <source>
        <dbReference type="EMBL" id="QJB05051.1"/>
    </source>
</evidence>
<reference evidence="2" key="1">
    <citation type="submission" date="2020-03" db="EMBL/GenBank/DDBJ databases">
        <title>The deep terrestrial virosphere.</title>
        <authorList>
            <person name="Holmfeldt K."/>
            <person name="Nilsson E."/>
            <person name="Simone D."/>
            <person name="Lopez-Fernandez M."/>
            <person name="Wu X."/>
            <person name="de Brujin I."/>
            <person name="Lundin D."/>
            <person name="Andersson A."/>
            <person name="Bertilsson S."/>
            <person name="Dopson M."/>
        </authorList>
    </citation>
    <scope>NUCLEOTIDE SEQUENCE</scope>
    <source>
        <strain evidence="2">MM171A00157</strain>
        <strain evidence="3">MM171B00143</strain>
    </source>
</reference>
<feature type="domain" description="Arc-like DNA binding" evidence="1">
    <location>
        <begin position="10"/>
        <end position="56"/>
    </location>
</feature>
<accession>A0A6M3M512</accession>
<organism evidence="2">
    <name type="scientific">viral metagenome</name>
    <dbReference type="NCBI Taxonomy" id="1070528"/>
    <lineage>
        <taxon>unclassified sequences</taxon>
        <taxon>metagenomes</taxon>
        <taxon>organismal metagenomes</taxon>
    </lineage>
</organism>
<protein>
    <submittedName>
        <fullName evidence="2">Putative Arc repressor family protein</fullName>
    </submittedName>
</protein>